<keyword evidence="3 5" id="KW-0863">Zinc-finger</keyword>
<organism evidence="10 11">
    <name type="scientific">Bombyx mandarina</name>
    <name type="common">Wild silk moth</name>
    <name type="synonym">Wild silkworm</name>
    <dbReference type="NCBI Taxonomy" id="7092"/>
    <lineage>
        <taxon>Eukaryota</taxon>
        <taxon>Metazoa</taxon>
        <taxon>Ecdysozoa</taxon>
        <taxon>Arthropoda</taxon>
        <taxon>Hexapoda</taxon>
        <taxon>Insecta</taxon>
        <taxon>Pterygota</taxon>
        <taxon>Neoptera</taxon>
        <taxon>Endopterygota</taxon>
        <taxon>Lepidoptera</taxon>
        <taxon>Glossata</taxon>
        <taxon>Ditrysia</taxon>
        <taxon>Bombycoidea</taxon>
        <taxon>Bombycidae</taxon>
        <taxon>Bombycinae</taxon>
        <taxon>Bombyx</taxon>
    </lineage>
</organism>
<dbReference type="RefSeq" id="XP_028028150.1">
    <property type="nucleotide sequence ID" value="XM_028172349.1"/>
</dbReference>
<dbReference type="SUPFAM" id="SSF57716">
    <property type="entry name" value="Glucocorticoid receptor-like (DNA-binding domain)"/>
    <property type="match status" value="1"/>
</dbReference>
<keyword evidence="10" id="KW-1185">Reference proteome</keyword>
<feature type="domain" description="C2H2-type" evidence="8">
    <location>
        <begin position="196"/>
        <end position="223"/>
    </location>
</feature>
<feature type="compositionally biased region" description="Polar residues" evidence="7">
    <location>
        <begin position="344"/>
        <end position="353"/>
    </location>
</feature>
<feature type="binding site" evidence="6">
    <location>
        <position position="71"/>
    </location>
    <ligand>
        <name>Zn(2+)</name>
        <dbReference type="ChEBI" id="CHEBI:29105"/>
    </ligand>
</feature>
<feature type="binding site" evidence="6">
    <location>
        <position position="31"/>
    </location>
    <ligand>
        <name>Zn(2+)</name>
        <dbReference type="ChEBI" id="CHEBI:29105"/>
    </ligand>
</feature>
<dbReference type="PROSITE" id="PS00028">
    <property type="entry name" value="ZINC_FINGER_C2H2_1"/>
    <property type="match status" value="4"/>
</dbReference>
<feature type="binding site" evidence="6">
    <location>
        <position position="28"/>
    </location>
    <ligand>
        <name>Zn(2+)</name>
        <dbReference type="ChEBI" id="CHEBI:29105"/>
    </ligand>
</feature>
<reference evidence="11" key="1">
    <citation type="submission" date="2025-08" db="UniProtKB">
        <authorList>
            <consortium name="RefSeq"/>
        </authorList>
    </citation>
    <scope>IDENTIFICATION</scope>
    <source>
        <tissue evidence="11">Silk gland</tissue>
    </source>
</reference>
<dbReference type="GO" id="GO:0008270">
    <property type="term" value="F:zinc ion binding"/>
    <property type="evidence" value="ECO:0007669"/>
    <property type="project" value="UniProtKB-UniRule"/>
</dbReference>
<dbReference type="KEGG" id="bman:114241507"/>
<evidence type="ECO:0000259" key="8">
    <source>
        <dbReference type="PROSITE" id="PS50157"/>
    </source>
</evidence>
<dbReference type="InterPro" id="IPR036236">
    <property type="entry name" value="Znf_C2H2_sf"/>
</dbReference>
<feature type="domain" description="C2H2-type" evidence="8">
    <location>
        <begin position="279"/>
        <end position="307"/>
    </location>
</feature>
<protein>
    <submittedName>
        <fullName evidence="11">Zinc finger protein 70-like</fullName>
    </submittedName>
</protein>
<name>A0A6J2JF17_BOMMA</name>
<evidence type="ECO:0000256" key="1">
    <source>
        <dbReference type="ARBA" id="ARBA00022723"/>
    </source>
</evidence>
<dbReference type="SMART" id="SM00868">
    <property type="entry name" value="zf-AD"/>
    <property type="match status" value="1"/>
</dbReference>
<dbReference type="AlphaFoldDB" id="A0A6J2JF17"/>
<dbReference type="OrthoDB" id="6077919at2759"/>
<keyword evidence="2" id="KW-0677">Repeat</keyword>
<evidence type="ECO:0000256" key="2">
    <source>
        <dbReference type="ARBA" id="ARBA00022737"/>
    </source>
</evidence>
<dbReference type="InterPro" id="IPR013087">
    <property type="entry name" value="Znf_C2H2_type"/>
</dbReference>
<dbReference type="GeneID" id="114241507"/>
<proteinExistence type="predicted"/>
<dbReference type="InterPro" id="IPR012934">
    <property type="entry name" value="Znf_AD"/>
</dbReference>
<evidence type="ECO:0000256" key="4">
    <source>
        <dbReference type="ARBA" id="ARBA00022833"/>
    </source>
</evidence>
<dbReference type="PROSITE" id="PS50157">
    <property type="entry name" value="ZINC_FINGER_C2H2_2"/>
    <property type="match status" value="5"/>
</dbReference>
<gene>
    <name evidence="11" type="primary">LOC114241507</name>
</gene>
<dbReference type="Gene3D" id="3.40.1800.20">
    <property type="match status" value="1"/>
</dbReference>
<evidence type="ECO:0000256" key="5">
    <source>
        <dbReference type="PROSITE-ProRule" id="PRU00042"/>
    </source>
</evidence>
<keyword evidence="4 6" id="KW-0862">Zinc</keyword>
<evidence type="ECO:0000259" key="9">
    <source>
        <dbReference type="PROSITE" id="PS51915"/>
    </source>
</evidence>
<dbReference type="Proteomes" id="UP000504629">
    <property type="component" value="Unplaced"/>
</dbReference>
<keyword evidence="1 6" id="KW-0479">Metal-binding</keyword>
<evidence type="ECO:0000313" key="10">
    <source>
        <dbReference type="Proteomes" id="UP000504629"/>
    </source>
</evidence>
<evidence type="ECO:0000256" key="3">
    <source>
        <dbReference type="ARBA" id="ARBA00022771"/>
    </source>
</evidence>
<feature type="domain" description="C2H2-type" evidence="8">
    <location>
        <begin position="224"/>
        <end position="251"/>
    </location>
</feature>
<feature type="binding site" evidence="6">
    <location>
        <position position="74"/>
    </location>
    <ligand>
        <name>Zn(2+)</name>
        <dbReference type="ChEBI" id="CHEBI:29105"/>
    </ligand>
</feature>
<dbReference type="SUPFAM" id="SSF57667">
    <property type="entry name" value="beta-beta-alpha zinc fingers"/>
    <property type="match status" value="3"/>
</dbReference>
<dbReference type="Gene3D" id="3.30.160.60">
    <property type="entry name" value="Classic Zinc Finger"/>
    <property type="match status" value="5"/>
</dbReference>
<evidence type="ECO:0000256" key="6">
    <source>
        <dbReference type="PROSITE-ProRule" id="PRU01263"/>
    </source>
</evidence>
<evidence type="ECO:0000256" key="7">
    <source>
        <dbReference type="SAM" id="MobiDB-lite"/>
    </source>
</evidence>
<dbReference type="GO" id="GO:0005634">
    <property type="term" value="C:nucleus"/>
    <property type="evidence" value="ECO:0007669"/>
    <property type="project" value="InterPro"/>
</dbReference>
<dbReference type="Pfam" id="PF00096">
    <property type="entry name" value="zf-C2H2"/>
    <property type="match status" value="4"/>
</dbReference>
<feature type="domain" description="C2H2-type" evidence="8">
    <location>
        <begin position="308"/>
        <end position="336"/>
    </location>
</feature>
<feature type="domain" description="C2H2-type" evidence="8">
    <location>
        <begin position="252"/>
        <end position="274"/>
    </location>
</feature>
<feature type="domain" description="ZAD" evidence="9">
    <location>
        <begin position="26"/>
        <end position="98"/>
    </location>
</feature>
<feature type="region of interest" description="Disordered" evidence="7">
    <location>
        <begin position="331"/>
        <end position="353"/>
    </location>
</feature>
<evidence type="ECO:0000313" key="11">
    <source>
        <dbReference type="RefSeq" id="XP_028028150.1"/>
    </source>
</evidence>
<dbReference type="PROSITE" id="PS51915">
    <property type="entry name" value="ZAD"/>
    <property type="match status" value="1"/>
</dbReference>
<dbReference type="SMART" id="SM00355">
    <property type="entry name" value="ZnF_C2H2"/>
    <property type="match status" value="6"/>
</dbReference>
<dbReference type="Pfam" id="PF07776">
    <property type="entry name" value="zf-AD"/>
    <property type="match status" value="1"/>
</dbReference>
<dbReference type="PANTHER" id="PTHR24379:SF121">
    <property type="entry name" value="C2H2-TYPE DOMAIN-CONTAINING PROTEIN"/>
    <property type="match status" value="1"/>
</dbReference>
<sequence>MNTIQKTTIINHHCEMAETKSITNFTKCRICLKEGGIPIYGPDCSTDLSYDVRTFGDIDISEDDEFPKYLCSACYKLLQCAILFRKAAKQSEILLSESILKNSSVSVSEFSCSTESDEPQNDYCENNANNDRPTQWSSVQQYFLDLSNCDLDNIKLPVCLNLARGKKVQCRICKKVVSKGHSRDHYAIHDSTLPKYICHICGKSFRQQSAHANHRFTHSTDFKFKCKICPYRGRSSSLLKGHMKTHTGDYRYLCTECPARFLTKSNLNRHSLRHKELAFKCDTCKKAFHSKLYLQRHYEVDHLGVKNYSCNLCGKAFGYRKQMRRHQIDVHKQEKKSPGRMPSYLNNKLNADI</sequence>
<accession>A0A6J2JF17</accession>
<dbReference type="PANTHER" id="PTHR24379">
    <property type="entry name" value="KRAB AND ZINC FINGER DOMAIN-CONTAINING"/>
    <property type="match status" value="1"/>
</dbReference>